<reference evidence="3 4" key="1">
    <citation type="submission" date="2024-02" db="EMBL/GenBank/DDBJ databases">
        <authorList>
            <person name="Chen Y."/>
            <person name="Shah S."/>
            <person name="Dougan E. K."/>
            <person name="Thang M."/>
            <person name="Chan C."/>
        </authorList>
    </citation>
    <scope>NUCLEOTIDE SEQUENCE [LARGE SCALE GENOMIC DNA]</scope>
</reference>
<evidence type="ECO:0000313" key="3">
    <source>
        <dbReference type="EMBL" id="CAK9007289.1"/>
    </source>
</evidence>
<organism evidence="3 4">
    <name type="scientific">Durusdinium trenchii</name>
    <dbReference type="NCBI Taxonomy" id="1381693"/>
    <lineage>
        <taxon>Eukaryota</taxon>
        <taxon>Sar</taxon>
        <taxon>Alveolata</taxon>
        <taxon>Dinophyceae</taxon>
        <taxon>Suessiales</taxon>
        <taxon>Symbiodiniaceae</taxon>
        <taxon>Durusdinium</taxon>
    </lineage>
</organism>
<gene>
    <name evidence="2" type="ORF">SCF082_LOCUS9250</name>
    <name evidence="3" type="ORF">SCF082_LOCUS9393</name>
</gene>
<evidence type="ECO:0000256" key="1">
    <source>
        <dbReference type="SAM" id="SignalP"/>
    </source>
</evidence>
<proteinExistence type="predicted"/>
<dbReference type="EMBL" id="CAXAMM010005335">
    <property type="protein sequence ID" value="CAK9006945.1"/>
    <property type="molecule type" value="Genomic_DNA"/>
</dbReference>
<feature type="signal peptide" evidence="1">
    <location>
        <begin position="1"/>
        <end position="27"/>
    </location>
</feature>
<dbReference type="EMBL" id="CAXAMM010005446">
    <property type="protein sequence ID" value="CAK9007289.1"/>
    <property type="molecule type" value="Genomic_DNA"/>
</dbReference>
<accession>A0ABP0IYV5</accession>
<keyword evidence="4" id="KW-1185">Reference proteome</keyword>
<protein>
    <submittedName>
        <fullName evidence="3">Uncharacterized protein</fullName>
    </submittedName>
</protein>
<keyword evidence="1" id="KW-0732">Signal</keyword>
<comment type="caution">
    <text evidence="3">The sequence shown here is derived from an EMBL/GenBank/DDBJ whole genome shotgun (WGS) entry which is preliminary data.</text>
</comment>
<sequence length="78" mass="8902">MLRLSTAFPGTFTALWLIAFTPKFALAKRVHEQWTPGKKWYVNESEVTKEKLFEDLGCYCKKEGQALLPAGTQPMVPR</sequence>
<name>A0ABP0IYV5_9DINO</name>
<feature type="chain" id="PRO_5045029127" evidence="1">
    <location>
        <begin position="28"/>
        <end position="78"/>
    </location>
</feature>
<evidence type="ECO:0000313" key="4">
    <source>
        <dbReference type="Proteomes" id="UP001642464"/>
    </source>
</evidence>
<evidence type="ECO:0000313" key="2">
    <source>
        <dbReference type="EMBL" id="CAK9006945.1"/>
    </source>
</evidence>
<dbReference type="Proteomes" id="UP001642464">
    <property type="component" value="Unassembled WGS sequence"/>
</dbReference>